<dbReference type="Pfam" id="PF03358">
    <property type="entry name" value="FMN_red"/>
    <property type="match status" value="1"/>
</dbReference>
<proteinExistence type="inferred from homology"/>
<dbReference type="Proteomes" id="UP000027981">
    <property type="component" value="Chromosome"/>
</dbReference>
<evidence type="ECO:0000313" key="7">
    <source>
        <dbReference type="EMBL" id="AIF69892.1"/>
    </source>
</evidence>
<dbReference type="PANTHER" id="PTHR43278:SF2">
    <property type="entry name" value="IRON-SULFUR FLAVOPROTEIN"/>
    <property type="match status" value="1"/>
</dbReference>
<evidence type="ECO:0000256" key="5">
    <source>
        <dbReference type="ARBA" id="ARBA00038292"/>
    </source>
</evidence>
<dbReference type="Gene3D" id="3.40.50.360">
    <property type="match status" value="1"/>
</dbReference>
<dbReference type="eggNOG" id="arCOG02573">
    <property type="taxonomic scope" value="Archaea"/>
</dbReference>
<keyword evidence="8" id="KW-1185">Reference proteome</keyword>
<comment type="cofactor">
    <cofactor evidence="1">
        <name>FMN</name>
        <dbReference type="ChEBI" id="CHEBI:58210"/>
    </cofactor>
</comment>
<evidence type="ECO:0000256" key="1">
    <source>
        <dbReference type="ARBA" id="ARBA00001917"/>
    </source>
</evidence>
<dbReference type="OrthoDB" id="9059at2157"/>
<dbReference type="AlphaFoldDB" id="A0A075LV74"/>
<dbReference type="GO" id="GO:0016491">
    <property type="term" value="F:oxidoreductase activity"/>
    <property type="evidence" value="ECO:0007669"/>
    <property type="project" value="InterPro"/>
</dbReference>
<dbReference type="InterPro" id="IPR005025">
    <property type="entry name" value="FMN_Rdtase-like_dom"/>
</dbReference>
<dbReference type="InterPro" id="IPR051796">
    <property type="entry name" value="ISF_SsuE-like"/>
</dbReference>
<evidence type="ECO:0000256" key="4">
    <source>
        <dbReference type="ARBA" id="ARBA00022643"/>
    </source>
</evidence>
<dbReference type="GeneID" id="24842607"/>
<comment type="cofactor">
    <cofactor evidence="2">
        <name>[4Fe-4S] cluster</name>
        <dbReference type="ChEBI" id="CHEBI:49883"/>
    </cofactor>
</comment>
<dbReference type="PANTHER" id="PTHR43278">
    <property type="entry name" value="NAD(P)H-DEPENDENT FMN-CONTAINING OXIDOREDUCTASE YWQN-RELATED"/>
    <property type="match status" value="1"/>
</dbReference>
<dbReference type="InterPro" id="IPR029039">
    <property type="entry name" value="Flavoprotein-like_sf"/>
</dbReference>
<evidence type="ECO:0000259" key="6">
    <source>
        <dbReference type="Pfam" id="PF03358"/>
    </source>
</evidence>
<reference evidence="8" key="1">
    <citation type="submission" date="2013-06" db="EMBL/GenBank/DDBJ databases">
        <title>Complete Genome Sequence of Hyperthermophilic Palaeococcus pacificus DY20341T, Isolated from a Deep-Sea Hydrothermal Sediments.</title>
        <authorList>
            <person name="Zeng X."/>
            <person name="Shao Z."/>
        </authorList>
    </citation>
    <scope>NUCLEOTIDE SEQUENCE [LARGE SCALE GENOMIC DNA]</scope>
    <source>
        <strain evidence="8">DY20341</strain>
    </source>
</reference>
<protein>
    <recommendedName>
        <fullName evidence="6">NADPH-dependent FMN reductase-like domain-containing protein</fullName>
    </recommendedName>
</protein>
<gene>
    <name evidence="7" type="ORF">PAP_07510</name>
</gene>
<evidence type="ECO:0000256" key="3">
    <source>
        <dbReference type="ARBA" id="ARBA00022630"/>
    </source>
</evidence>
<name>A0A075LV74_9EURY</name>
<dbReference type="KEGG" id="ppac:PAP_07510"/>
<comment type="similarity">
    <text evidence="5">Belongs to the SsuE family. Isf subfamily.</text>
</comment>
<keyword evidence="4" id="KW-0288">FMN</keyword>
<sequence length="200" mass="22925">MVYEKSAKVYVLGLAFSARRKGNCSKLLEYCLKKFEEMGFETELMESYDLNITPCSHCNYECFSGEACPVEDDVPKIYEQCKSADIILFAVPTYGGHVASLYLAFSERGQAIFESYKEWKEFAKKVNFIIIGNLSSGGDMALHEALYSFANFGFWPEVVLISSREYGRSSIKGDLIEEEEVKKRLDRFVERINQKMKENN</sequence>
<evidence type="ECO:0000313" key="8">
    <source>
        <dbReference type="Proteomes" id="UP000027981"/>
    </source>
</evidence>
<dbReference type="EMBL" id="CP006019">
    <property type="protein sequence ID" value="AIF69892.1"/>
    <property type="molecule type" value="Genomic_DNA"/>
</dbReference>
<dbReference type="STRING" id="1343739.PAP_07510"/>
<dbReference type="HOGENOM" id="CLU_1363923_0_0_2"/>
<evidence type="ECO:0000256" key="2">
    <source>
        <dbReference type="ARBA" id="ARBA00001966"/>
    </source>
</evidence>
<dbReference type="SUPFAM" id="SSF52218">
    <property type="entry name" value="Flavoproteins"/>
    <property type="match status" value="1"/>
</dbReference>
<organism evidence="7 8">
    <name type="scientific">Palaeococcus pacificus DY20341</name>
    <dbReference type="NCBI Taxonomy" id="1343739"/>
    <lineage>
        <taxon>Archaea</taxon>
        <taxon>Methanobacteriati</taxon>
        <taxon>Methanobacteriota</taxon>
        <taxon>Thermococci</taxon>
        <taxon>Thermococcales</taxon>
        <taxon>Thermococcaceae</taxon>
        <taxon>Palaeococcus</taxon>
    </lineage>
</organism>
<dbReference type="RefSeq" id="WP_048165400.1">
    <property type="nucleotide sequence ID" value="NZ_CP006019.1"/>
</dbReference>
<accession>A0A075LV74</accession>
<feature type="domain" description="NADPH-dependent FMN reductase-like" evidence="6">
    <location>
        <begin position="11"/>
        <end position="155"/>
    </location>
</feature>
<keyword evidence="3" id="KW-0285">Flavoprotein</keyword>
<reference evidence="7 8" key="2">
    <citation type="journal article" date="2015" name="Genome Announc.">
        <title>Complete Genome Sequence of Hyperthermophilic Piezophilic Archaeon Palaeococcus pacificus DY20341T, Isolated from Deep-Sea Hydrothermal Sediments.</title>
        <authorList>
            <person name="Zeng X."/>
            <person name="Jebbar M."/>
            <person name="Shao Z."/>
        </authorList>
    </citation>
    <scope>NUCLEOTIDE SEQUENCE [LARGE SCALE GENOMIC DNA]</scope>
    <source>
        <strain evidence="7 8">DY20341</strain>
    </source>
</reference>